<evidence type="ECO:0000256" key="4">
    <source>
        <dbReference type="ARBA" id="ARBA00022692"/>
    </source>
</evidence>
<organism evidence="9 10">
    <name type="scientific">Noviherbaspirillum album</name>
    <dbReference type="NCBI Taxonomy" id="3080276"/>
    <lineage>
        <taxon>Bacteria</taxon>
        <taxon>Pseudomonadati</taxon>
        <taxon>Pseudomonadota</taxon>
        <taxon>Betaproteobacteria</taxon>
        <taxon>Burkholderiales</taxon>
        <taxon>Oxalobacteraceae</taxon>
        <taxon>Noviherbaspirillum</taxon>
    </lineage>
</organism>
<feature type="domain" description="Major facilitator superfamily (MFS) profile" evidence="8">
    <location>
        <begin position="28"/>
        <end position="412"/>
    </location>
</feature>
<evidence type="ECO:0000256" key="1">
    <source>
        <dbReference type="ARBA" id="ARBA00004651"/>
    </source>
</evidence>
<dbReference type="SUPFAM" id="SSF103473">
    <property type="entry name" value="MFS general substrate transporter"/>
    <property type="match status" value="1"/>
</dbReference>
<dbReference type="PROSITE" id="PS50850">
    <property type="entry name" value="MFS"/>
    <property type="match status" value="1"/>
</dbReference>
<evidence type="ECO:0000313" key="9">
    <source>
        <dbReference type="EMBL" id="MEC4719306.1"/>
    </source>
</evidence>
<proteinExistence type="predicted"/>
<keyword evidence="4 7" id="KW-0812">Transmembrane</keyword>
<feature type="transmembrane region" description="Helical" evidence="7">
    <location>
        <begin position="265"/>
        <end position="289"/>
    </location>
</feature>
<evidence type="ECO:0000256" key="6">
    <source>
        <dbReference type="ARBA" id="ARBA00023136"/>
    </source>
</evidence>
<accession>A0ABU6J6R6</accession>
<dbReference type="Pfam" id="PF07690">
    <property type="entry name" value="MFS_1"/>
    <property type="match status" value="1"/>
</dbReference>
<dbReference type="Gene3D" id="1.20.1250.20">
    <property type="entry name" value="MFS general substrate transporter like domains"/>
    <property type="match status" value="1"/>
</dbReference>
<dbReference type="EMBL" id="JAWIIV010000006">
    <property type="protein sequence ID" value="MEC4719306.1"/>
    <property type="molecule type" value="Genomic_DNA"/>
</dbReference>
<dbReference type="InterPro" id="IPR011701">
    <property type="entry name" value="MFS"/>
</dbReference>
<protein>
    <submittedName>
        <fullName evidence="9">MFS transporter</fullName>
    </submittedName>
</protein>
<evidence type="ECO:0000256" key="2">
    <source>
        <dbReference type="ARBA" id="ARBA00022448"/>
    </source>
</evidence>
<dbReference type="Proteomes" id="UP001352263">
    <property type="component" value="Unassembled WGS sequence"/>
</dbReference>
<feature type="transmembrane region" description="Helical" evidence="7">
    <location>
        <begin position="360"/>
        <end position="382"/>
    </location>
</feature>
<dbReference type="PANTHER" id="PTHR42718:SF46">
    <property type="entry name" value="BLR6921 PROTEIN"/>
    <property type="match status" value="1"/>
</dbReference>
<dbReference type="RefSeq" id="WP_326506026.1">
    <property type="nucleotide sequence ID" value="NZ_JAWIIV010000006.1"/>
</dbReference>
<feature type="transmembrane region" description="Helical" evidence="7">
    <location>
        <begin position="388"/>
        <end position="406"/>
    </location>
</feature>
<dbReference type="InterPro" id="IPR020846">
    <property type="entry name" value="MFS_dom"/>
</dbReference>
<keyword evidence="10" id="KW-1185">Reference proteome</keyword>
<feature type="transmembrane region" description="Helical" evidence="7">
    <location>
        <begin position="323"/>
        <end position="340"/>
    </location>
</feature>
<feature type="transmembrane region" description="Helical" evidence="7">
    <location>
        <begin position="238"/>
        <end position="259"/>
    </location>
</feature>
<keyword evidence="2" id="KW-0813">Transport</keyword>
<name>A0ABU6J6R6_9BURK</name>
<feature type="transmembrane region" description="Helical" evidence="7">
    <location>
        <begin position="152"/>
        <end position="174"/>
    </location>
</feature>
<comment type="subcellular location">
    <subcellularLocation>
        <location evidence="1">Cell membrane</location>
        <topology evidence="1">Multi-pass membrane protein</topology>
    </subcellularLocation>
</comment>
<evidence type="ECO:0000256" key="3">
    <source>
        <dbReference type="ARBA" id="ARBA00022475"/>
    </source>
</evidence>
<gene>
    <name evidence="9" type="ORF">RY831_09110</name>
</gene>
<keyword evidence="5 7" id="KW-1133">Transmembrane helix</keyword>
<evidence type="ECO:0000313" key="10">
    <source>
        <dbReference type="Proteomes" id="UP001352263"/>
    </source>
</evidence>
<comment type="caution">
    <text evidence="9">The sequence shown here is derived from an EMBL/GenBank/DDBJ whole genome shotgun (WGS) entry which is preliminary data.</text>
</comment>
<dbReference type="InterPro" id="IPR036259">
    <property type="entry name" value="MFS_trans_sf"/>
</dbReference>
<dbReference type="PANTHER" id="PTHR42718">
    <property type="entry name" value="MAJOR FACILITATOR SUPERFAMILY MULTIDRUG TRANSPORTER MFSC"/>
    <property type="match status" value="1"/>
</dbReference>
<feature type="transmembrane region" description="Helical" evidence="7">
    <location>
        <begin position="119"/>
        <end position="140"/>
    </location>
</feature>
<keyword evidence="3" id="KW-1003">Cell membrane</keyword>
<evidence type="ECO:0000256" key="7">
    <source>
        <dbReference type="SAM" id="Phobius"/>
    </source>
</evidence>
<reference evidence="9 10" key="1">
    <citation type="submission" date="2023-10" db="EMBL/GenBank/DDBJ databases">
        <title>Noviherbaspirillum sp. CPCC 100848 genome assembly.</title>
        <authorList>
            <person name="Li X.Y."/>
            <person name="Fang X.M."/>
        </authorList>
    </citation>
    <scope>NUCLEOTIDE SEQUENCE [LARGE SCALE GENOMIC DNA]</scope>
    <source>
        <strain evidence="9 10">CPCC 100848</strain>
    </source>
</reference>
<feature type="transmembrane region" description="Helical" evidence="7">
    <location>
        <begin position="180"/>
        <end position="201"/>
    </location>
</feature>
<sequence>MTPTDQAIPKHETSANPEAPVQAIPKLAVPLLSLAAFGSGVSLRVSDPMLPQLAREFGLSLGNVSLVITVFSIAYGLSQLLFGPLGDRYGKYFIIACGSLACAVTSAFCGLAPDFSLLLFARLLAGATAASIIPLSMAWIGDVIAYEDRQPVLARFLIGQILGLSAGVLVGGLAADAGNWRLPFLLIAVLFLAVGIALLYLDRTLPAHARRQHRAEGAAIPRMVGEFRQVLSQPWARMVLTIVFLEGAFLYGAFAFIASHVHHTFGLSLTASGALVMLFGLGGFVFAMLSRILVQRLGEVGLSRWGGGFLALSLWTIGLAPVWWWAVGACFLAGLGFYMFHNTLQINATQMAPERRGAAVAAFASSFFLGQSVGVGIAGVLVERIGTVNVMLAGGLGVLAAALNFSSRLRKRAALKG</sequence>
<feature type="transmembrane region" description="Helical" evidence="7">
    <location>
        <begin position="57"/>
        <end position="77"/>
    </location>
</feature>
<evidence type="ECO:0000256" key="5">
    <source>
        <dbReference type="ARBA" id="ARBA00022989"/>
    </source>
</evidence>
<evidence type="ECO:0000259" key="8">
    <source>
        <dbReference type="PROSITE" id="PS50850"/>
    </source>
</evidence>
<keyword evidence="6 7" id="KW-0472">Membrane</keyword>
<feature type="transmembrane region" description="Helical" evidence="7">
    <location>
        <begin position="89"/>
        <end position="113"/>
    </location>
</feature>
<dbReference type="CDD" id="cd17324">
    <property type="entry name" value="MFS_NepI_like"/>
    <property type="match status" value="1"/>
</dbReference>